<accession>A0A4Y2MG31</accession>
<keyword evidence="2" id="KW-1185">Reference proteome</keyword>
<dbReference type="AlphaFoldDB" id="A0A4Y2MG31"/>
<evidence type="ECO:0000313" key="2">
    <source>
        <dbReference type="Proteomes" id="UP000499080"/>
    </source>
</evidence>
<dbReference type="EMBL" id="BGPR01007335">
    <property type="protein sequence ID" value="GBN26088.1"/>
    <property type="molecule type" value="Genomic_DNA"/>
</dbReference>
<gene>
    <name evidence="1" type="ORF">AVEN_255968_1</name>
</gene>
<protein>
    <submittedName>
        <fullName evidence="1">Uncharacterized protein</fullName>
    </submittedName>
</protein>
<proteinExistence type="predicted"/>
<organism evidence="1 2">
    <name type="scientific">Araneus ventricosus</name>
    <name type="common">Orbweaver spider</name>
    <name type="synonym">Epeira ventricosa</name>
    <dbReference type="NCBI Taxonomy" id="182803"/>
    <lineage>
        <taxon>Eukaryota</taxon>
        <taxon>Metazoa</taxon>
        <taxon>Ecdysozoa</taxon>
        <taxon>Arthropoda</taxon>
        <taxon>Chelicerata</taxon>
        <taxon>Arachnida</taxon>
        <taxon>Araneae</taxon>
        <taxon>Araneomorphae</taxon>
        <taxon>Entelegynae</taxon>
        <taxon>Araneoidea</taxon>
        <taxon>Araneidae</taxon>
        <taxon>Araneus</taxon>
    </lineage>
</organism>
<reference evidence="1 2" key="1">
    <citation type="journal article" date="2019" name="Sci. Rep.">
        <title>Orb-weaving spider Araneus ventricosus genome elucidates the spidroin gene catalogue.</title>
        <authorList>
            <person name="Kono N."/>
            <person name="Nakamura H."/>
            <person name="Ohtoshi R."/>
            <person name="Moran D.A.P."/>
            <person name="Shinohara A."/>
            <person name="Yoshida Y."/>
            <person name="Fujiwara M."/>
            <person name="Mori M."/>
            <person name="Tomita M."/>
            <person name="Arakawa K."/>
        </authorList>
    </citation>
    <scope>NUCLEOTIDE SEQUENCE [LARGE SCALE GENOMIC DNA]</scope>
</reference>
<name>A0A4Y2MG31_ARAVE</name>
<dbReference type="Proteomes" id="UP000499080">
    <property type="component" value="Unassembled WGS sequence"/>
</dbReference>
<evidence type="ECO:0000313" key="1">
    <source>
        <dbReference type="EMBL" id="GBN26088.1"/>
    </source>
</evidence>
<sequence length="117" mass="13785">MYNTQPITFGYRKTSYDVPGQQRMVMKRRHVTFPVNNEEAVKAANMFLLYTTKHKANYRSVLHSAQSRARGRLPTCFFFIPRSTKQIIDLFYILHKAGQEEDFQHVSSLYYEAQSKL</sequence>
<comment type="caution">
    <text evidence="1">The sequence shown here is derived from an EMBL/GenBank/DDBJ whole genome shotgun (WGS) entry which is preliminary data.</text>
</comment>